<feature type="compositionally biased region" description="Polar residues" evidence="1">
    <location>
        <begin position="1"/>
        <end position="10"/>
    </location>
</feature>
<keyword evidence="3" id="KW-1185">Reference proteome</keyword>
<feature type="region of interest" description="Disordered" evidence="1">
    <location>
        <begin position="1"/>
        <end position="29"/>
    </location>
</feature>
<protein>
    <submittedName>
        <fullName evidence="2">Uncharacterized protein</fullName>
    </submittedName>
</protein>
<feature type="compositionally biased region" description="Polar residues" evidence="1">
    <location>
        <begin position="63"/>
        <end position="74"/>
    </location>
</feature>
<sequence length="265" mass="28522">MNPTGKTNTAPRGRGPPQSSDARTTIQRPITTVPSYLPYGITLDQHQRAAPPLERGENGLLTFPTSSLRSTAQDPHTAHGPGGHSASATSPRAPAAAIAHGPPGNATYPLSSAVMLVVTNAGPPCLLKIPAGSALSPQAANCAHAAAAWRSRSARTAIWADPAARLAAFAYWAKPRAPISNDEARELDFRSWSTVVPLDLSQEVFMWDLRRRTPPQMACPITEWGMACLLCGTEVVGYRTDTCWNERFFEHRAHSCVNWANGRHS</sequence>
<organism evidence="2 3">
    <name type="scientific">Hypholoma sublateritium (strain FD-334 SS-4)</name>
    <dbReference type="NCBI Taxonomy" id="945553"/>
    <lineage>
        <taxon>Eukaryota</taxon>
        <taxon>Fungi</taxon>
        <taxon>Dikarya</taxon>
        <taxon>Basidiomycota</taxon>
        <taxon>Agaricomycotina</taxon>
        <taxon>Agaricomycetes</taxon>
        <taxon>Agaricomycetidae</taxon>
        <taxon>Agaricales</taxon>
        <taxon>Agaricineae</taxon>
        <taxon>Strophariaceae</taxon>
        <taxon>Hypholoma</taxon>
    </lineage>
</organism>
<proteinExistence type="predicted"/>
<evidence type="ECO:0000256" key="1">
    <source>
        <dbReference type="SAM" id="MobiDB-lite"/>
    </source>
</evidence>
<dbReference type="AlphaFoldDB" id="A0A0D2NF87"/>
<feature type="compositionally biased region" description="Low complexity" evidence="1">
    <location>
        <begin position="85"/>
        <end position="100"/>
    </location>
</feature>
<dbReference type="Proteomes" id="UP000054270">
    <property type="component" value="Unassembled WGS sequence"/>
</dbReference>
<feature type="region of interest" description="Disordered" evidence="1">
    <location>
        <begin position="54"/>
        <end position="100"/>
    </location>
</feature>
<feature type="compositionally biased region" description="Polar residues" evidence="1">
    <location>
        <begin position="17"/>
        <end position="29"/>
    </location>
</feature>
<accession>A0A0D2NF87</accession>
<reference evidence="3" key="1">
    <citation type="submission" date="2014-04" db="EMBL/GenBank/DDBJ databases">
        <title>Evolutionary Origins and Diversification of the Mycorrhizal Mutualists.</title>
        <authorList>
            <consortium name="DOE Joint Genome Institute"/>
            <consortium name="Mycorrhizal Genomics Consortium"/>
            <person name="Kohler A."/>
            <person name="Kuo A."/>
            <person name="Nagy L.G."/>
            <person name="Floudas D."/>
            <person name="Copeland A."/>
            <person name="Barry K.W."/>
            <person name="Cichocki N."/>
            <person name="Veneault-Fourrey C."/>
            <person name="LaButti K."/>
            <person name="Lindquist E.A."/>
            <person name="Lipzen A."/>
            <person name="Lundell T."/>
            <person name="Morin E."/>
            <person name="Murat C."/>
            <person name="Riley R."/>
            <person name="Ohm R."/>
            <person name="Sun H."/>
            <person name="Tunlid A."/>
            <person name="Henrissat B."/>
            <person name="Grigoriev I.V."/>
            <person name="Hibbett D.S."/>
            <person name="Martin F."/>
        </authorList>
    </citation>
    <scope>NUCLEOTIDE SEQUENCE [LARGE SCALE GENOMIC DNA]</scope>
    <source>
        <strain evidence="3">FD-334 SS-4</strain>
    </source>
</reference>
<evidence type="ECO:0000313" key="2">
    <source>
        <dbReference type="EMBL" id="KJA15331.1"/>
    </source>
</evidence>
<name>A0A0D2NF87_HYPSF</name>
<gene>
    <name evidence="2" type="ORF">HYPSUDRAFT_207982</name>
</gene>
<dbReference type="EMBL" id="KN817648">
    <property type="protein sequence ID" value="KJA15331.1"/>
    <property type="molecule type" value="Genomic_DNA"/>
</dbReference>
<evidence type="ECO:0000313" key="3">
    <source>
        <dbReference type="Proteomes" id="UP000054270"/>
    </source>
</evidence>